<dbReference type="Gene3D" id="3.30.450.40">
    <property type="match status" value="3"/>
</dbReference>
<dbReference type="Gene3D" id="1.20.5.1930">
    <property type="match status" value="1"/>
</dbReference>
<keyword evidence="5" id="KW-1185">Reference proteome</keyword>
<dbReference type="InterPro" id="IPR003594">
    <property type="entry name" value="HATPase_dom"/>
</dbReference>
<dbReference type="RefSeq" id="WP_382311438.1">
    <property type="nucleotide sequence ID" value="NZ_JBHUFD010000001.1"/>
</dbReference>
<evidence type="ECO:0000313" key="4">
    <source>
        <dbReference type="EMBL" id="MFD1871101.1"/>
    </source>
</evidence>
<dbReference type="SMART" id="SM00091">
    <property type="entry name" value="PAS"/>
    <property type="match status" value="3"/>
</dbReference>
<dbReference type="PROSITE" id="PS50109">
    <property type="entry name" value="HIS_KIN"/>
    <property type="match status" value="1"/>
</dbReference>
<evidence type="ECO:0000259" key="2">
    <source>
        <dbReference type="PROSITE" id="PS50112"/>
    </source>
</evidence>
<dbReference type="InterPro" id="IPR029016">
    <property type="entry name" value="GAF-like_dom_sf"/>
</dbReference>
<dbReference type="InterPro" id="IPR013655">
    <property type="entry name" value="PAS_fold_3"/>
</dbReference>
<gene>
    <name evidence="4" type="ORF">ACFSDX_01585</name>
</gene>
<dbReference type="InterPro" id="IPR052155">
    <property type="entry name" value="Biofilm_reg_signaling"/>
</dbReference>
<dbReference type="SUPFAM" id="SSF55785">
    <property type="entry name" value="PYP-like sensor domain (PAS domain)"/>
    <property type="match status" value="7"/>
</dbReference>
<dbReference type="Gene3D" id="3.30.565.10">
    <property type="entry name" value="Histidine kinase-like ATPase, C-terminal domain"/>
    <property type="match status" value="1"/>
</dbReference>
<feature type="domain" description="PAC" evidence="3">
    <location>
        <begin position="1333"/>
        <end position="1386"/>
    </location>
</feature>
<dbReference type="InterPro" id="IPR013656">
    <property type="entry name" value="PAS_4"/>
</dbReference>
<dbReference type="SMART" id="SM00065">
    <property type="entry name" value="GAF"/>
    <property type="match status" value="3"/>
</dbReference>
<dbReference type="PANTHER" id="PTHR44757:SF2">
    <property type="entry name" value="BIOFILM ARCHITECTURE MAINTENANCE PROTEIN MBAA"/>
    <property type="match status" value="1"/>
</dbReference>
<dbReference type="InterPro" id="IPR005467">
    <property type="entry name" value="His_kinase_dom"/>
</dbReference>
<dbReference type="Pfam" id="PF01590">
    <property type="entry name" value="GAF"/>
    <property type="match status" value="2"/>
</dbReference>
<dbReference type="PROSITE" id="PS50113">
    <property type="entry name" value="PAC"/>
    <property type="match status" value="2"/>
</dbReference>
<dbReference type="InterPro" id="IPR003018">
    <property type="entry name" value="GAF"/>
</dbReference>
<feature type="domain" description="PAS" evidence="2">
    <location>
        <begin position="419"/>
        <end position="470"/>
    </location>
</feature>
<evidence type="ECO:0000259" key="1">
    <source>
        <dbReference type="PROSITE" id="PS50109"/>
    </source>
</evidence>
<dbReference type="CDD" id="cd16917">
    <property type="entry name" value="HATPase_UhpB-NarQ-NarX-like"/>
    <property type="match status" value="1"/>
</dbReference>
<evidence type="ECO:0000313" key="5">
    <source>
        <dbReference type="Proteomes" id="UP001597197"/>
    </source>
</evidence>
<sequence length="1603" mass="177750">MDHLIAADLSASLLLDTLPWGVLVLGADATVQALNRQGAAWWGQPAAVVLGQPLAALAPTGLPPDLYQALRALAAGATLPPAEFFLPATQQWITQTSARQAGQVVVYWQASPARPPAEAAAPAGPEEKYRALFATADEGFAILELLVDAAGQPVDFVYQETNPAFVKHVGRELRGQRRSEVIPERLDFLLEKYATVVATGEPLHLEYELHSLGHQWFQLTVSRIGGAGSRHLGVIFRNVTKRKRREANLAFLADLNVDFAPLLSAEQIMSRVGEQLAEYLHLSRFCLAVVDPEADRLEIIFDWRWEATHLPPRLGEHALSAIVTAAGQQHLGAGRPLVSTGQAPNPLLTNGPEALVSFGFGSLVNIPHLVDGRWRFMLTAARAQPGDWWPDEVELLQQMATRLYARLERARAEAALQAAHAQLVGVLENTSDAFYDLDAGFHYTYVNQRAAQLWGREAGALVGRHHWTEFPQAVGGESYRQHYLVRQTGQPAHYETVSPVLGTWVDVSIYPSQAGGLSVFFKDSTARKQAEERQAFLLQLSDALRLLTSSVDIQATAARVLGQHLGVDRAYYVDIDEAAERYVVIHDWHRLGTPSHARRYPLGDWPMPWLADGQTWVCHDVDTDPTLPEAQRPDYRANDIRAAVVVPLLRQGRLVATLVANQSAPRAWTPQQVALVEETAHRTWAAVERARAEEALARSEEKYRTLFDSIDEGFTTVEVLVDEVDKAVDYRILEMNQAHEKMSGLPRTAVGKRARELMPNIEESRLARLGHVAQTGESIRYEQYVPELGRWFDVYTARVGGPGSRTLANVLTNITARKRYEANLAFLAETSADFAPLASAEDILGRIAGRLADHLQLARCHFAMVDEAADRLEVVYDWRHDAHLPGRLGAARISDYLTAAGRQHYAAGQPAALTAAPPSALVQAPAEVLRALGIGSLLDVPYVQDERWKFLLTVGRAEAGDWRPDEQELIRELAARVYLRLARARSEAALQKSEEQFRLFVTASSDTLYRMSPDWRQMLILEGKNFLADTPKPSTTWAERYLPPAEQARTWAAIQAAIISKSPYELEHRVYRADGTEGWVASRAVPLLDAQGELAEWIGTATDITARKQAQQQLAELNAHLEQLVAERTYELQQNRDLLRSVFDTSLLSMSVLHAVRDEAGRVQDFRINLVNRELERETGRTDLVGKLYAQEYPGVRLTGIYDLMLRTLATGRPQGMEYFYDYEGFNQWFSCQFVRMGDALVATNLDITERKNAEQERIKNLRLLEQAEAVAGLGSWDYELATGAMRWSDGMYQLLGLPLGQPVTPAIYLDHVVDADRPRAEQLVRQLTTGAADAEGILHLRVGGQVKTVRLKAVVLHDEAGQPARVLGVDLDISQLQRLEQENLRLRLSQQQALFEAVQAAQEAERRRIAEGLHNGIGQILYATKLRLDQLRPLPGGAWQPAHREADKLLGEAIRQTRTLSHELVPLVLEEFGLAAALQDICHKMSSPQRRLHCLVQLDAEVAPLAPALQLALYRMAQELAQNIVKHALGATEASLELETMPGAVLLRAEDNGPGFATPPAASTGLGLRSIRDQVTLLGGAMQVGTHPRAGAYVRIRIPLRP</sequence>
<proteinExistence type="predicted"/>
<dbReference type="SMART" id="SM00086">
    <property type="entry name" value="PAC"/>
    <property type="match status" value="2"/>
</dbReference>
<dbReference type="SUPFAM" id="SSF55781">
    <property type="entry name" value="GAF domain-like"/>
    <property type="match status" value="3"/>
</dbReference>
<evidence type="ECO:0000259" key="3">
    <source>
        <dbReference type="PROSITE" id="PS50113"/>
    </source>
</evidence>
<dbReference type="SMART" id="SM00387">
    <property type="entry name" value="HATPase_c"/>
    <property type="match status" value="1"/>
</dbReference>
<dbReference type="PROSITE" id="PS50112">
    <property type="entry name" value="PAS"/>
    <property type="match status" value="1"/>
</dbReference>
<protein>
    <submittedName>
        <fullName evidence="4">PAS domain-containing protein</fullName>
    </submittedName>
</protein>
<dbReference type="CDD" id="cd00130">
    <property type="entry name" value="PAS"/>
    <property type="match status" value="2"/>
</dbReference>
<dbReference type="Pfam" id="PF08447">
    <property type="entry name" value="PAS_3"/>
    <property type="match status" value="1"/>
</dbReference>
<feature type="domain" description="Histidine kinase" evidence="1">
    <location>
        <begin position="1409"/>
        <end position="1603"/>
    </location>
</feature>
<reference evidence="5" key="1">
    <citation type="journal article" date="2019" name="Int. J. Syst. Evol. Microbiol.">
        <title>The Global Catalogue of Microorganisms (GCM) 10K type strain sequencing project: providing services to taxonomists for standard genome sequencing and annotation.</title>
        <authorList>
            <consortium name="The Broad Institute Genomics Platform"/>
            <consortium name="The Broad Institute Genome Sequencing Center for Infectious Disease"/>
            <person name="Wu L."/>
            <person name="Ma J."/>
        </authorList>
    </citation>
    <scope>NUCLEOTIDE SEQUENCE [LARGE SCALE GENOMIC DNA]</scope>
    <source>
        <strain evidence="5">CGMCC 1.15795</strain>
    </source>
</reference>
<dbReference type="InterPro" id="IPR000014">
    <property type="entry name" value="PAS"/>
</dbReference>
<dbReference type="InterPro" id="IPR000700">
    <property type="entry name" value="PAS-assoc_C"/>
</dbReference>
<dbReference type="SUPFAM" id="SSF55874">
    <property type="entry name" value="ATPase domain of HSP90 chaperone/DNA topoisomerase II/histidine kinase"/>
    <property type="match status" value="1"/>
</dbReference>
<dbReference type="Proteomes" id="UP001597197">
    <property type="component" value="Unassembled WGS sequence"/>
</dbReference>
<dbReference type="Pfam" id="PF02518">
    <property type="entry name" value="HATPase_c"/>
    <property type="match status" value="1"/>
</dbReference>
<dbReference type="PANTHER" id="PTHR44757">
    <property type="entry name" value="DIGUANYLATE CYCLASE DGCP"/>
    <property type="match status" value="1"/>
</dbReference>
<dbReference type="EMBL" id="JBHUFD010000001">
    <property type="protein sequence ID" value="MFD1871101.1"/>
    <property type="molecule type" value="Genomic_DNA"/>
</dbReference>
<organism evidence="4 5">
    <name type="scientific">Hymenobacter bucti</name>
    <dbReference type="NCBI Taxonomy" id="1844114"/>
    <lineage>
        <taxon>Bacteria</taxon>
        <taxon>Pseudomonadati</taxon>
        <taxon>Bacteroidota</taxon>
        <taxon>Cytophagia</taxon>
        <taxon>Cytophagales</taxon>
        <taxon>Hymenobacteraceae</taxon>
        <taxon>Hymenobacter</taxon>
    </lineage>
</organism>
<accession>A0ABW4QNM5</accession>
<dbReference type="Pfam" id="PF13188">
    <property type="entry name" value="PAS_8"/>
    <property type="match status" value="2"/>
</dbReference>
<dbReference type="Gene3D" id="3.30.450.20">
    <property type="entry name" value="PAS domain"/>
    <property type="match status" value="6"/>
</dbReference>
<feature type="domain" description="PAC" evidence="3">
    <location>
        <begin position="1064"/>
        <end position="1116"/>
    </location>
</feature>
<dbReference type="Pfam" id="PF08448">
    <property type="entry name" value="PAS_4"/>
    <property type="match status" value="1"/>
</dbReference>
<dbReference type="InterPro" id="IPR035965">
    <property type="entry name" value="PAS-like_dom_sf"/>
</dbReference>
<comment type="caution">
    <text evidence="4">The sequence shown here is derived from an EMBL/GenBank/DDBJ whole genome shotgun (WGS) entry which is preliminary data.</text>
</comment>
<dbReference type="NCBIfam" id="TIGR00229">
    <property type="entry name" value="sensory_box"/>
    <property type="match status" value="1"/>
</dbReference>
<name>A0ABW4QNM5_9BACT</name>
<dbReference type="InterPro" id="IPR036890">
    <property type="entry name" value="HATPase_C_sf"/>
</dbReference>
<dbReference type="InterPro" id="IPR001610">
    <property type="entry name" value="PAC"/>
</dbReference>